<dbReference type="STRING" id="647113.Metok_1242"/>
<feature type="domain" description="CARDB" evidence="2">
    <location>
        <begin position="527"/>
        <end position="616"/>
    </location>
</feature>
<dbReference type="Gene3D" id="2.60.40.680">
    <property type="match status" value="3"/>
</dbReference>
<dbReference type="GO" id="GO:0000272">
    <property type="term" value="P:polysaccharide catabolic process"/>
    <property type="evidence" value="ECO:0007669"/>
    <property type="project" value="InterPro"/>
</dbReference>
<feature type="domain" description="Cohesin" evidence="1">
    <location>
        <begin position="403"/>
        <end position="500"/>
    </location>
</feature>
<evidence type="ECO:0000259" key="1">
    <source>
        <dbReference type="Pfam" id="PF00963"/>
    </source>
</evidence>
<accession>F8AJM3</accession>
<dbReference type="SUPFAM" id="SSF49384">
    <property type="entry name" value="Carbohydrate-binding domain"/>
    <property type="match status" value="4"/>
</dbReference>
<evidence type="ECO:0000313" key="3">
    <source>
        <dbReference type="EMBL" id="AEH07210.1"/>
    </source>
</evidence>
<dbReference type="GeneID" id="32173698"/>
<dbReference type="Proteomes" id="UP000009296">
    <property type="component" value="Chromosome"/>
</dbReference>
<dbReference type="eggNOG" id="arCOG09552">
    <property type="taxonomic scope" value="Archaea"/>
</dbReference>
<dbReference type="eggNOG" id="arCOG03419">
    <property type="taxonomic scope" value="Archaea"/>
</dbReference>
<dbReference type="HOGENOM" id="CLU_277278_0_0_2"/>
<dbReference type="Pfam" id="PF07705">
    <property type="entry name" value="CARDB"/>
    <property type="match status" value="3"/>
</dbReference>
<dbReference type="CDD" id="cd08547">
    <property type="entry name" value="Type_II_cohesin"/>
    <property type="match status" value="3"/>
</dbReference>
<name>F8AJM3_METOI</name>
<dbReference type="RefSeq" id="WP_013867393.1">
    <property type="nucleotide sequence ID" value="NC_015636.1"/>
</dbReference>
<gene>
    <name evidence="3" type="ordered locus">Metok_1242</name>
</gene>
<dbReference type="Pfam" id="PF00963">
    <property type="entry name" value="Cohesin"/>
    <property type="match status" value="2"/>
</dbReference>
<dbReference type="InterPro" id="IPR008965">
    <property type="entry name" value="CBM2/CBM3_carb-bd_dom_sf"/>
</dbReference>
<feature type="domain" description="CARDB" evidence="2">
    <location>
        <begin position="767"/>
        <end position="862"/>
    </location>
</feature>
<reference evidence="3" key="1">
    <citation type="submission" date="2011-05" db="EMBL/GenBank/DDBJ databases">
        <title>Complete sequence of chromosome of Methanothermococcus okinawensis IH1.</title>
        <authorList>
            <consortium name="US DOE Joint Genome Institute"/>
            <person name="Lucas S."/>
            <person name="Han J."/>
            <person name="Lapidus A."/>
            <person name="Cheng J.-F."/>
            <person name="Goodwin L."/>
            <person name="Pitluck S."/>
            <person name="Peters L."/>
            <person name="Mikhailova N."/>
            <person name="Held B."/>
            <person name="Han C."/>
            <person name="Tapia R."/>
            <person name="Land M."/>
            <person name="Hauser L."/>
            <person name="Kyrpides N."/>
            <person name="Ivanova N."/>
            <person name="Pagani I."/>
            <person name="Sieprawska-Lupa M."/>
            <person name="Takai K."/>
            <person name="Miyazaki J."/>
            <person name="Whitman W."/>
            <person name="Woyke T."/>
        </authorList>
    </citation>
    <scope>NUCLEOTIDE SEQUENCE [LARGE SCALE GENOMIC DNA]</scope>
    <source>
        <strain evidence="3">IH1</strain>
    </source>
</reference>
<sequence>MKWKFFTLSVLMISLIGMCYAENVSVELIPNNISANVGDTINLDLIVKNVPDNLKCEGFETYIYYNSSMLNISKNDVVLKDVSGSISKENITVSNGEIWISLWFSKDFSGNFTIAALSFKALNEGTGNVSLHNTVVSDANGQHIEDNPNISLVLKNSNMDIIIKPIADIITPKIANSELGENITIPIIISPKENETINEICGTLSYDKTIVNPVNLSSSDGIVSFNISNGFFKIENINKSSNFTINVTYNVINVGSTATQLRDVAIKDIENYSVVKNSDIINIYIPGPDLVITNISIPCLKSYQDNIIPITVKNIGERNISNNFTVTLYMDANEIGKKTVNGLTIGKTKTTNFTFMPLDNKNYTLVAVVDSSGKIKETNETNNKYVKIVEAVEQPISLNLVPSTNLTKTGETFTVDIKLNNITDKRPAKGIDGVLTYDSKVLNCTNFTFSINASENLKNITFKNGKVLFSIMDGNITKPTVIGRATFKAINVGNSNIGLENVVVSDINGYKFNKIFIYPKTMTVEGPDAYIKNISVENPYYLEPAIVKVEVSNKGHADSTETFDVHLYVDSNDLGTKTVNNLSIGKTKTISFNWIPQDKKNYTIVALINPTVDENVSNNKLVKKVMIVEQPISLNLVPSTNLTKTGETFTVDIKLNNITDKRPAKGIDGVLTYDSKILECTNVTFSINASENLKNITFENGKVLFSIMDGNITKPTVIGKATFKALDVGNSEIGLCGVAVSDINGYKFNNVITTPKTVVVQGPNIKITSIDVSNPSLYRAPTTINITITNNGHQDIINKSFDVHLYVDSNDLGTKTVNNLLIGETKTLSFNWTPTDIKTYTVVAIADKFNAVKEENESDNKLVKKVNVVEEPVWLKLYNRSESNGTITASIDVDSINPKRPCSGYDLGLTLKNVEILNISGIGTCYWNLTNGSLFVSGYNFSKSGKFNIGNITFKVINKNDTSYLIIKHAVLSDWKGYKFKRIFLNNTITTKTINEALKSINMDSKVWNLTELDKIDIISESFNITVVPIENDTLRIPILENISINLTEENVETLEEVKQKATEFNNIKIENENDIYKIINNTEIKPIVNTGFNITNITKETKKENNKVISSIKFNVTNTSTKGLSITRIPIGPLNVEGITVNNGTKNITLKENDYSSKIGWYTIPTKGVLEITLVKDPEVNVILSATLPSITTTYYSGGGGSHHMTIKTYSDVAQDIKSEKIKEIVHNYKLILGSEIDNNMSAKHLKNTSELINKPLEIKEDCILIGGPVANPLVKKFLWTFPVKVTNDYPGAHMGVIQKQIINGHNVILLAGSDRYGTKAAVEYFKTLDDIPSEPIFVEWKDNKAIKINKP</sequence>
<feature type="domain" description="Cohesin" evidence="1">
    <location>
        <begin position="639"/>
        <end position="744"/>
    </location>
</feature>
<organism evidence="3 4">
    <name type="scientific">Methanothermococcus okinawensis (strain DSM 14208 / JCM 11175 / IH1)</name>
    <dbReference type="NCBI Taxonomy" id="647113"/>
    <lineage>
        <taxon>Archaea</taxon>
        <taxon>Methanobacteriati</taxon>
        <taxon>Methanobacteriota</taxon>
        <taxon>Methanomada group</taxon>
        <taxon>Methanococci</taxon>
        <taxon>Methanococcales</taxon>
        <taxon>Methanococcaceae</taxon>
        <taxon>Methanothermococcus</taxon>
    </lineage>
</organism>
<proteinExistence type="predicted"/>
<dbReference type="InterPro" id="IPR013783">
    <property type="entry name" value="Ig-like_fold"/>
</dbReference>
<dbReference type="GO" id="GO:0030246">
    <property type="term" value="F:carbohydrate binding"/>
    <property type="evidence" value="ECO:0007669"/>
    <property type="project" value="InterPro"/>
</dbReference>
<evidence type="ECO:0000259" key="2">
    <source>
        <dbReference type="Pfam" id="PF07705"/>
    </source>
</evidence>
<protein>
    <submittedName>
        <fullName evidence="3">APHP domain protein</fullName>
    </submittedName>
</protein>
<dbReference type="KEGG" id="mok:Metok_1242"/>
<feature type="domain" description="CARDB" evidence="2">
    <location>
        <begin position="288"/>
        <end position="386"/>
    </location>
</feature>
<dbReference type="InterPro" id="IPR011635">
    <property type="entry name" value="CARDB"/>
</dbReference>
<dbReference type="EMBL" id="CP002792">
    <property type="protein sequence ID" value="AEH07210.1"/>
    <property type="molecule type" value="Genomic_DNA"/>
</dbReference>
<evidence type="ECO:0000313" key="4">
    <source>
        <dbReference type="Proteomes" id="UP000009296"/>
    </source>
</evidence>
<dbReference type="Gene3D" id="2.60.40.10">
    <property type="entry name" value="Immunoglobulins"/>
    <property type="match status" value="3"/>
</dbReference>
<keyword evidence="4" id="KW-1185">Reference proteome</keyword>
<dbReference type="eggNOG" id="arCOG03553">
    <property type="taxonomic scope" value="Archaea"/>
</dbReference>
<dbReference type="InterPro" id="IPR002102">
    <property type="entry name" value="Cohesin_dom"/>
</dbReference>